<dbReference type="InterPro" id="IPR000524">
    <property type="entry name" value="Tscrpt_reg_HTH_GntR"/>
</dbReference>
<evidence type="ECO:0000256" key="3">
    <source>
        <dbReference type="ARBA" id="ARBA00023163"/>
    </source>
</evidence>
<dbReference type="RefSeq" id="WP_269123492.1">
    <property type="nucleotide sequence ID" value="NZ_JAPUBN010000011.1"/>
</dbReference>
<dbReference type="EMBL" id="JAPUBN010000011">
    <property type="protein sequence ID" value="MCZ2721063.1"/>
    <property type="molecule type" value="Genomic_DNA"/>
</dbReference>
<dbReference type="InterPro" id="IPR036390">
    <property type="entry name" value="WH_DNA-bd_sf"/>
</dbReference>
<keyword evidence="2" id="KW-0238">DNA-binding</keyword>
<name>A0ABT4JRV9_9GAMM</name>
<dbReference type="Gene3D" id="1.20.120.530">
    <property type="entry name" value="GntR ligand-binding domain-like"/>
    <property type="match status" value="1"/>
</dbReference>
<sequence length="225" mass="25450">MVQKRAVLRQSLPEVIAADLRNRILSGDLSEGDLIRQELLAEEYGVSRMPVREALKHLDSEGLVVFINNRGATVTKHTLSEIAEFFDIRALLEIDLLKKSIPLMEEHHFKKCEDLLDRMKESYAKGSVADWGPLNAQYHETLYEAANQKLTMQLLERVSMQANRYVGMHIDKLHKAGSAEHDHCALLNLARQRDIEAAAALLCSHLTSTKQQIIELIAQTRANES</sequence>
<dbReference type="CDD" id="cd07377">
    <property type="entry name" value="WHTH_GntR"/>
    <property type="match status" value="1"/>
</dbReference>
<dbReference type="InterPro" id="IPR036388">
    <property type="entry name" value="WH-like_DNA-bd_sf"/>
</dbReference>
<keyword evidence="3" id="KW-0804">Transcription</keyword>
<keyword evidence="6" id="KW-1185">Reference proteome</keyword>
<accession>A0ABT4JRV9</accession>
<reference evidence="5" key="1">
    <citation type="submission" date="2022-12" db="EMBL/GenBank/DDBJ databases">
        <title>Marinomonas 15G1-11 sp. nov, isolated from marine algae.</title>
        <authorList>
            <person name="Butt M."/>
            <person name="Choi D.G."/>
            <person name="Kim J.M."/>
            <person name="Lee J.K."/>
            <person name="Baek J.H."/>
            <person name="Jeon C.O."/>
        </authorList>
    </citation>
    <scope>NUCLEOTIDE SEQUENCE</scope>
    <source>
        <strain evidence="5">15G1-11</strain>
    </source>
</reference>
<evidence type="ECO:0000313" key="6">
    <source>
        <dbReference type="Proteomes" id="UP001149719"/>
    </source>
</evidence>
<dbReference type="SMART" id="SM00345">
    <property type="entry name" value="HTH_GNTR"/>
    <property type="match status" value="1"/>
</dbReference>
<keyword evidence="1" id="KW-0805">Transcription regulation</keyword>
<organism evidence="5 6">
    <name type="scientific">Marinomonas phaeophyticola</name>
    <dbReference type="NCBI Taxonomy" id="3004091"/>
    <lineage>
        <taxon>Bacteria</taxon>
        <taxon>Pseudomonadati</taxon>
        <taxon>Pseudomonadota</taxon>
        <taxon>Gammaproteobacteria</taxon>
        <taxon>Oceanospirillales</taxon>
        <taxon>Oceanospirillaceae</taxon>
        <taxon>Marinomonas</taxon>
    </lineage>
</organism>
<evidence type="ECO:0000256" key="2">
    <source>
        <dbReference type="ARBA" id="ARBA00023125"/>
    </source>
</evidence>
<dbReference type="InterPro" id="IPR008920">
    <property type="entry name" value="TF_FadR/GntR_C"/>
</dbReference>
<dbReference type="Gene3D" id="1.10.10.10">
    <property type="entry name" value="Winged helix-like DNA-binding domain superfamily/Winged helix DNA-binding domain"/>
    <property type="match status" value="1"/>
</dbReference>
<dbReference type="PANTHER" id="PTHR43537">
    <property type="entry name" value="TRANSCRIPTIONAL REGULATOR, GNTR FAMILY"/>
    <property type="match status" value="1"/>
</dbReference>
<dbReference type="Pfam" id="PF00392">
    <property type="entry name" value="GntR"/>
    <property type="match status" value="1"/>
</dbReference>
<evidence type="ECO:0000313" key="5">
    <source>
        <dbReference type="EMBL" id="MCZ2721063.1"/>
    </source>
</evidence>
<dbReference type="Proteomes" id="UP001149719">
    <property type="component" value="Unassembled WGS sequence"/>
</dbReference>
<dbReference type="SUPFAM" id="SSF46785">
    <property type="entry name" value="Winged helix' DNA-binding domain"/>
    <property type="match status" value="1"/>
</dbReference>
<dbReference type="Pfam" id="PF07729">
    <property type="entry name" value="FCD"/>
    <property type="match status" value="1"/>
</dbReference>
<comment type="caution">
    <text evidence="5">The sequence shown here is derived from an EMBL/GenBank/DDBJ whole genome shotgun (WGS) entry which is preliminary data.</text>
</comment>
<evidence type="ECO:0000259" key="4">
    <source>
        <dbReference type="PROSITE" id="PS50949"/>
    </source>
</evidence>
<evidence type="ECO:0000256" key="1">
    <source>
        <dbReference type="ARBA" id="ARBA00023015"/>
    </source>
</evidence>
<dbReference type="PROSITE" id="PS50949">
    <property type="entry name" value="HTH_GNTR"/>
    <property type="match status" value="1"/>
</dbReference>
<dbReference type="InterPro" id="IPR011711">
    <property type="entry name" value="GntR_C"/>
</dbReference>
<dbReference type="PANTHER" id="PTHR43537:SF41">
    <property type="entry name" value="TRANSCRIPTIONAL REGULATORY PROTEIN"/>
    <property type="match status" value="1"/>
</dbReference>
<proteinExistence type="predicted"/>
<protein>
    <submittedName>
        <fullName evidence="5">GntR family transcriptional regulator</fullName>
    </submittedName>
</protein>
<gene>
    <name evidence="5" type="ORF">O1D97_05210</name>
</gene>
<dbReference type="PRINTS" id="PR00035">
    <property type="entry name" value="HTHGNTR"/>
</dbReference>
<dbReference type="SMART" id="SM00895">
    <property type="entry name" value="FCD"/>
    <property type="match status" value="1"/>
</dbReference>
<dbReference type="SUPFAM" id="SSF48008">
    <property type="entry name" value="GntR ligand-binding domain-like"/>
    <property type="match status" value="1"/>
</dbReference>
<feature type="domain" description="HTH gntR-type" evidence="4">
    <location>
        <begin position="10"/>
        <end position="77"/>
    </location>
</feature>